<dbReference type="RefSeq" id="WP_344595091.1">
    <property type="nucleotide sequence ID" value="NZ_BAAARW010000028.1"/>
</dbReference>
<dbReference type="EMBL" id="BAAARW010000028">
    <property type="protein sequence ID" value="GAA2444540.1"/>
    <property type="molecule type" value="Genomic_DNA"/>
</dbReference>
<feature type="region of interest" description="Disordered" evidence="1">
    <location>
        <begin position="166"/>
        <end position="190"/>
    </location>
</feature>
<accession>A0ABP5X7I9</accession>
<proteinExistence type="predicted"/>
<name>A0ABP5X7I9_9ACTN</name>
<keyword evidence="3" id="KW-1185">Reference proteome</keyword>
<comment type="caution">
    <text evidence="2">The sequence shown here is derived from an EMBL/GenBank/DDBJ whole genome shotgun (WGS) entry which is preliminary data.</text>
</comment>
<evidence type="ECO:0000256" key="1">
    <source>
        <dbReference type="SAM" id="MobiDB-lite"/>
    </source>
</evidence>
<reference evidence="3" key="1">
    <citation type="journal article" date="2019" name="Int. J. Syst. Evol. Microbiol.">
        <title>The Global Catalogue of Microorganisms (GCM) 10K type strain sequencing project: providing services to taxonomists for standard genome sequencing and annotation.</title>
        <authorList>
            <consortium name="The Broad Institute Genomics Platform"/>
            <consortium name="The Broad Institute Genome Sequencing Center for Infectious Disease"/>
            <person name="Wu L."/>
            <person name="Ma J."/>
        </authorList>
    </citation>
    <scope>NUCLEOTIDE SEQUENCE [LARGE SCALE GENOMIC DNA]</scope>
    <source>
        <strain evidence="3">JCM 3325</strain>
    </source>
</reference>
<gene>
    <name evidence="2" type="ORF">GCM10010191_71540</name>
</gene>
<evidence type="ECO:0000313" key="3">
    <source>
        <dbReference type="Proteomes" id="UP001501231"/>
    </source>
</evidence>
<evidence type="ECO:0000313" key="2">
    <source>
        <dbReference type="EMBL" id="GAA2444540.1"/>
    </source>
</evidence>
<dbReference type="Proteomes" id="UP001501231">
    <property type="component" value="Unassembled WGS sequence"/>
</dbReference>
<organism evidence="2 3">
    <name type="scientific">Actinomadura vinacea</name>
    <dbReference type="NCBI Taxonomy" id="115336"/>
    <lineage>
        <taxon>Bacteria</taxon>
        <taxon>Bacillati</taxon>
        <taxon>Actinomycetota</taxon>
        <taxon>Actinomycetes</taxon>
        <taxon>Streptosporangiales</taxon>
        <taxon>Thermomonosporaceae</taxon>
        <taxon>Actinomadura</taxon>
    </lineage>
</organism>
<protein>
    <submittedName>
        <fullName evidence="2">Uncharacterized protein</fullName>
    </submittedName>
</protein>
<sequence>MSGVVKPVFRYAWSDDGQERHLALGRDDDGWWFESLPGGRTALVDGAAHLAAFARWLLEPRPDGRYEKGFPLVRGAPAGAVTERAGDGSAVPRETALDVDVYLCRDEPDGPERLLAFPSASIVGTRTSYPAAPELVASPLDRPRLRSAAGALLEATQAPLCVIPAAPAASRPGREKSPRTGQAGPGAWNG</sequence>